<dbReference type="SUPFAM" id="SSF53474">
    <property type="entry name" value="alpha/beta-Hydrolases"/>
    <property type="match status" value="1"/>
</dbReference>
<dbReference type="GO" id="GO:0016787">
    <property type="term" value="F:hydrolase activity"/>
    <property type="evidence" value="ECO:0007669"/>
    <property type="project" value="UniProtKB-KW"/>
</dbReference>
<accession>A0A1C7PDT5</accession>
<dbReference type="Proteomes" id="UP000176204">
    <property type="component" value="Chromosome I"/>
</dbReference>
<dbReference type="STRING" id="1679444.PYTT_0820"/>
<dbReference type="PANTHER" id="PTHR48098">
    <property type="entry name" value="ENTEROCHELIN ESTERASE-RELATED"/>
    <property type="match status" value="1"/>
</dbReference>
<dbReference type="Pfam" id="PF00756">
    <property type="entry name" value="Esterase"/>
    <property type="match status" value="1"/>
</dbReference>
<dbReference type="InterPro" id="IPR050583">
    <property type="entry name" value="Mycobacterial_A85_antigen"/>
</dbReference>
<sequence length="287" mass="32075">MSHHSFLSLIIPALVASLCPGQAAEIRNITIPSKALQREAPLTIVLPDDYGKSEKKYPVIYFLHGHGDNNTHWVSRIPLIPQLADELGFIAVCPDGQKSWYFNSYTNPANQFETHIVQKIVPYIDKNFRTIATRDCRAITGNSMGGHGALYLGTRHPQLFAQIGSLSGGVNIIAWPKGFNIADSLGAYEQNTKRWEDGCILHILPKTKPDTYRNILISCGDQDFFLQDNKRLDEKLTQAGIRHTFTITPGAHNWTYWKAAATPQIRTFIEAMPFGKPAPPKHQTAVK</sequence>
<protein>
    <submittedName>
        <fullName evidence="1">Alpha/beta hydrolase fold</fullName>
    </submittedName>
</protein>
<dbReference type="GO" id="GO:0016747">
    <property type="term" value="F:acyltransferase activity, transferring groups other than amino-acyl groups"/>
    <property type="evidence" value="ECO:0007669"/>
    <property type="project" value="TreeGrafter"/>
</dbReference>
<dbReference type="KEGG" id="agl:PYTT_0820"/>
<organism evidence="1 2">
    <name type="scientific">Akkermansia glycaniphila</name>
    <dbReference type="NCBI Taxonomy" id="1679444"/>
    <lineage>
        <taxon>Bacteria</taxon>
        <taxon>Pseudomonadati</taxon>
        <taxon>Verrucomicrobiota</taxon>
        <taxon>Verrucomicrobiia</taxon>
        <taxon>Verrucomicrobiales</taxon>
        <taxon>Akkermansiaceae</taxon>
        <taxon>Akkermansia</taxon>
    </lineage>
</organism>
<evidence type="ECO:0000313" key="2">
    <source>
        <dbReference type="Proteomes" id="UP000176204"/>
    </source>
</evidence>
<dbReference type="InterPro" id="IPR000801">
    <property type="entry name" value="Esterase-like"/>
</dbReference>
<dbReference type="PANTHER" id="PTHR48098:SF1">
    <property type="entry name" value="DIACYLGLYCEROL ACYLTRANSFERASE_MYCOLYLTRANSFERASE AG85A"/>
    <property type="match status" value="1"/>
</dbReference>
<dbReference type="InterPro" id="IPR029058">
    <property type="entry name" value="AB_hydrolase_fold"/>
</dbReference>
<dbReference type="AlphaFoldDB" id="A0A1C7PDT5"/>
<name>A0A1C7PDT5_9BACT</name>
<reference evidence="2" key="1">
    <citation type="submission" date="2016-09" db="EMBL/GenBank/DDBJ databases">
        <authorList>
            <person name="Koehorst J."/>
        </authorList>
    </citation>
    <scope>NUCLEOTIDE SEQUENCE [LARGE SCALE GENOMIC DNA]</scope>
</reference>
<dbReference type="EMBL" id="LT629973">
    <property type="protein sequence ID" value="SEH79721.1"/>
    <property type="molecule type" value="Genomic_DNA"/>
</dbReference>
<dbReference type="RefSeq" id="WP_067773591.1">
    <property type="nucleotide sequence ID" value="NZ_LIGX01000013.1"/>
</dbReference>
<dbReference type="OrthoDB" id="9803578at2"/>
<keyword evidence="1" id="KW-0378">Hydrolase</keyword>
<dbReference type="Gene3D" id="3.40.50.1820">
    <property type="entry name" value="alpha/beta hydrolase"/>
    <property type="match status" value="1"/>
</dbReference>
<evidence type="ECO:0000313" key="1">
    <source>
        <dbReference type="EMBL" id="SEH79721.1"/>
    </source>
</evidence>
<gene>
    <name evidence="1" type="ORF">PYTT_0820</name>
</gene>
<keyword evidence="2" id="KW-1185">Reference proteome</keyword>
<proteinExistence type="predicted"/>